<organism evidence="1">
    <name type="scientific">viral metagenome</name>
    <dbReference type="NCBI Taxonomy" id="1070528"/>
    <lineage>
        <taxon>unclassified sequences</taxon>
        <taxon>metagenomes</taxon>
        <taxon>organismal metagenomes</taxon>
    </lineage>
</organism>
<dbReference type="EMBL" id="MN739880">
    <property type="protein sequence ID" value="QHT75607.1"/>
    <property type="molecule type" value="Genomic_DNA"/>
</dbReference>
<dbReference type="AlphaFoldDB" id="A0A6C0H5C1"/>
<accession>A0A6C0H5C1</accession>
<name>A0A6C0H5C1_9ZZZZ</name>
<protein>
    <submittedName>
        <fullName evidence="1">Uncharacterized protein</fullName>
    </submittedName>
</protein>
<proteinExistence type="predicted"/>
<evidence type="ECO:0000313" key="1">
    <source>
        <dbReference type="EMBL" id="QHT75607.1"/>
    </source>
</evidence>
<sequence length="387" mass="45607">MCDISQEIELRNKINAINNKLNIIYEKVNNLPITYATIMHIKKNNKNIFDNIIIELKNKIKKELNDKLEENYNEIIYVDGKAIIDSNPAKSEIDDIFDNIIIELKNKIKKELNDKLEDNFNEIIHVDKKTVIDSNLVEIDDIFDNIVIGLKNEINKIKKELNDKLEDNFNGKATIKNNSVKSEIDDLIKELDYINSKADFYQKMYAKPIIINEKKMCEFCDLILTNNRVVNYNINSTEIFLTYNIETFSYIFSIENCEMCYINDNKNNDRFFDFINNSLKNINKVTFVFNKHKSHYNMQDINVIKNPIIEDNFYKKIFNGKIVKIIVDSMIDNDLERLLSKLKNYSNCLGIEIVCKGYLINNDKFRYLSEYFSSKNIPFSKTYISHK</sequence>
<reference evidence="1" key="1">
    <citation type="journal article" date="2020" name="Nature">
        <title>Giant virus diversity and host interactions through global metagenomics.</title>
        <authorList>
            <person name="Schulz F."/>
            <person name="Roux S."/>
            <person name="Paez-Espino D."/>
            <person name="Jungbluth S."/>
            <person name="Walsh D.A."/>
            <person name="Denef V.J."/>
            <person name="McMahon K.D."/>
            <person name="Konstantinidis K.T."/>
            <person name="Eloe-Fadrosh E.A."/>
            <person name="Kyrpides N.C."/>
            <person name="Woyke T."/>
        </authorList>
    </citation>
    <scope>NUCLEOTIDE SEQUENCE</scope>
    <source>
        <strain evidence="1">GVMAG-M-3300023179-71</strain>
    </source>
</reference>